<feature type="domain" description="DUF1638" evidence="1">
    <location>
        <begin position="32"/>
        <end position="197"/>
    </location>
</feature>
<dbReference type="Pfam" id="PF07796">
    <property type="entry name" value="DUF1638"/>
    <property type="match status" value="1"/>
</dbReference>
<evidence type="ECO:0000259" key="1">
    <source>
        <dbReference type="Pfam" id="PF07796"/>
    </source>
</evidence>
<proteinExistence type="predicted"/>
<dbReference type="InterPro" id="IPR012437">
    <property type="entry name" value="DUF1638"/>
</dbReference>
<gene>
    <name evidence="2" type="ordered locus">Desdi_2546</name>
</gene>
<dbReference type="STRING" id="871963.Desdi_2546"/>
<dbReference type="EMBL" id="CP003344">
    <property type="protein sequence ID" value="AGA69966.1"/>
    <property type="molecule type" value="Genomic_DNA"/>
</dbReference>
<dbReference type="eggNOG" id="COG0145">
    <property type="taxonomic scope" value="Bacteria"/>
</dbReference>
<sequence length="223" mass="25919">MHTNPNGLVIACKVLKDQLEVLGDLPYETIYLEQGLHRTPKLLTEEIQGVIDKNPHYNLIILGYGLCSRAVIGLRARPHQTMIIPRIDDCIGLSLGERAKYFEQFKLYPGTYYFTKGWTEVGEDPLKEYKRTVEKYDEETAEWTIRSLLANYVRTVYIKTSELDDKLAVDYIKEFARFFNLRYEEMTGSLDYLQKLIFGPWDKDFIVVKGEALTDERFASPNL</sequence>
<dbReference type="KEGG" id="ddl:Desdi_2546"/>
<organism evidence="2 3">
    <name type="scientific">Desulfitobacterium dichloroeliminans (strain LMG P-21439 / DCA1)</name>
    <dbReference type="NCBI Taxonomy" id="871963"/>
    <lineage>
        <taxon>Bacteria</taxon>
        <taxon>Bacillati</taxon>
        <taxon>Bacillota</taxon>
        <taxon>Clostridia</taxon>
        <taxon>Eubacteriales</taxon>
        <taxon>Desulfitobacteriaceae</taxon>
        <taxon>Desulfitobacterium</taxon>
    </lineage>
</organism>
<keyword evidence="3" id="KW-1185">Reference proteome</keyword>
<evidence type="ECO:0000313" key="2">
    <source>
        <dbReference type="EMBL" id="AGA69966.1"/>
    </source>
</evidence>
<dbReference type="RefSeq" id="WP_015262937.1">
    <property type="nucleotide sequence ID" value="NC_019903.1"/>
</dbReference>
<evidence type="ECO:0000313" key="3">
    <source>
        <dbReference type="Proteomes" id="UP000010797"/>
    </source>
</evidence>
<dbReference type="HOGENOM" id="CLU_098957_0_0_9"/>
<dbReference type="AlphaFoldDB" id="L0FBD4"/>
<name>L0FBD4_DESDL</name>
<dbReference type="Proteomes" id="UP000010797">
    <property type="component" value="Chromosome"/>
</dbReference>
<protein>
    <recommendedName>
        <fullName evidence="1">DUF1638 domain-containing protein</fullName>
    </recommendedName>
</protein>
<reference evidence="3" key="1">
    <citation type="submission" date="2012-02" db="EMBL/GenBank/DDBJ databases">
        <title>Complete sequence of Desulfitobacterium dichloroeliminans LMG P-21439.</title>
        <authorList>
            <person name="Lucas S."/>
            <person name="Han J."/>
            <person name="Lapidus A."/>
            <person name="Cheng J.-F."/>
            <person name="Goodwin L."/>
            <person name="Pitluck S."/>
            <person name="Peters L."/>
            <person name="Ovchinnikova G."/>
            <person name="Teshima H."/>
            <person name="Detter J.C."/>
            <person name="Han C."/>
            <person name="Tapia R."/>
            <person name="Land M."/>
            <person name="Hauser L."/>
            <person name="Kyrpides N."/>
            <person name="Ivanova N."/>
            <person name="Pagani I."/>
            <person name="Kruse T."/>
            <person name="de Vos W.M."/>
            <person name="Boon N."/>
            <person name="Smidt H."/>
            <person name="Woyke T."/>
        </authorList>
    </citation>
    <scope>NUCLEOTIDE SEQUENCE [LARGE SCALE GENOMIC DNA]</scope>
    <source>
        <strain evidence="3">LMG P-21439 / DCA1</strain>
    </source>
</reference>
<accession>L0FBD4</accession>